<organism evidence="1 2">
    <name type="scientific">Pseudoneurospora amorphoporcata</name>
    <dbReference type="NCBI Taxonomy" id="241081"/>
    <lineage>
        <taxon>Eukaryota</taxon>
        <taxon>Fungi</taxon>
        <taxon>Dikarya</taxon>
        <taxon>Ascomycota</taxon>
        <taxon>Pezizomycotina</taxon>
        <taxon>Sordariomycetes</taxon>
        <taxon>Sordariomycetidae</taxon>
        <taxon>Sordariales</taxon>
        <taxon>Sordariaceae</taxon>
        <taxon>Pseudoneurospora</taxon>
    </lineage>
</organism>
<gene>
    <name evidence="1" type="ORF">QBC32DRAFT_116980</name>
</gene>
<comment type="caution">
    <text evidence="1">The sequence shown here is derived from an EMBL/GenBank/DDBJ whole genome shotgun (WGS) entry which is preliminary data.</text>
</comment>
<evidence type="ECO:0000313" key="2">
    <source>
        <dbReference type="Proteomes" id="UP001303222"/>
    </source>
</evidence>
<evidence type="ECO:0000313" key="1">
    <source>
        <dbReference type="EMBL" id="KAK3953477.1"/>
    </source>
</evidence>
<reference evidence="1" key="1">
    <citation type="journal article" date="2023" name="Mol. Phylogenet. Evol.">
        <title>Genome-scale phylogeny and comparative genomics of the fungal order Sordariales.</title>
        <authorList>
            <person name="Hensen N."/>
            <person name="Bonometti L."/>
            <person name="Westerberg I."/>
            <person name="Brannstrom I.O."/>
            <person name="Guillou S."/>
            <person name="Cros-Aarteil S."/>
            <person name="Calhoun S."/>
            <person name="Haridas S."/>
            <person name="Kuo A."/>
            <person name="Mondo S."/>
            <person name="Pangilinan J."/>
            <person name="Riley R."/>
            <person name="LaButti K."/>
            <person name="Andreopoulos B."/>
            <person name="Lipzen A."/>
            <person name="Chen C."/>
            <person name="Yan M."/>
            <person name="Daum C."/>
            <person name="Ng V."/>
            <person name="Clum A."/>
            <person name="Steindorff A."/>
            <person name="Ohm R.A."/>
            <person name="Martin F."/>
            <person name="Silar P."/>
            <person name="Natvig D.O."/>
            <person name="Lalanne C."/>
            <person name="Gautier V."/>
            <person name="Ament-Velasquez S.L."/>
            <person name="Kruys A."/>
            <person name="Hutchinson M.I."/>
            <person name="Powell A.J."/>
            <person name="Barry K."/>
            <person name="Miller A.N."/>
            <person name="Grigoriev I.V."/>
            <person name="Debuchy R."/>
            <person name="Gladieux P."/>
            <person name="Hiltunen Thoren M."/>
            <person name="Johannesson H."/>
        </authorList>
    </citation>
    <scope>NUCLEOTIDE SEQUENCE</scope>
    <source>
        <strain evidence="1">CBS 626.80</strain>
    </source>
</reference>
<reference evidence="1" key="2">
    <citation type="submission" date="2023-06" db="EMBL/GenBank/DDBJ databases">
        <authorList>
            <consortium name="Lawrence Berkeley National Laboratory"/>
            <person name="Mondo S.J."/>
            <person name="Hensen N."/>
            <person name="Bonometti L."/>
            <person name="Westerberg I."/>
            <person name="Brannstrom I.O."/>
            <person name="Guillou S."/>
            <person name="Cros-Aarteil S."/>
            <person name="Calhoun S."/>
            <person name="Haridas S."/>
            <person name="Kuo A."/>
            <person name="Pangilinan J."/>
            <person name="Riley R."/>
            <person name="Labutti K."/>
            <person name="Andreopoulos B."/>
            <person name="Lipzen A."/>
            <person name="Chen C."/>
            <person name="Yanf M."/>
            <person name="Daum C."/>
            <person name="Ng V."/>
            <person name="Clum A."/>
            <person name="Steindorff A."/>
            <person name="Ohm R."/>
            <person name="Martin F."/>
            <person name="Silar P."/>
            <person name="Natvig D."/>
            <person name="Lalanne C."/>
            <person name="Gautier V."/>
            <person name="Ament-Velasquez S.L."/>
            <person name="Kruys A."/>
            <person name="Hutchinson M.I."/>
            <person name="Powell A.J."/>
            <person name="Barry K."/>
            <person name="Miller A.N."/>
            <person name="Grigoriev I.V."/>
            <person name="Debuchy R."/>
            <person name="Gladieux P."/>
            <person name="Thoren M.H."/>
            <person name="Johannesson H."/>
        </authorList>
    </citation>
    <scope>NUCLEOTIDE SEQUENCE</scope>
    <source>
        <strain evidence="1">CBS 626.80</strain>
    </source>
</reference>
<dbReference type="EMBL" id="MU859104">
    <property type="protein sequence ID" value="KAK3953477.1"/>
    <property type="molecule type" value="Genomic_DNA"/>
</dbReference>
<dbReference type="Proteomes" id="UP001303222">
    <property type="component" value="Unassembled WGS sequence"/>
</dbReference>
<proteinExistence type="predicted"/>
<name>A0AAN6SGH6_9PEZI</name>
<dbReference type="AlphaFoldDB" id="A0AAN6SGH6"/>
<sequence>MPAILFPLLSVFISDRPSPLYLAISISPPFALQTWAIGNQAINLVQRSAPRYLDNSVLITCTLGFFCIRATVLQVPPTTCCTFTCTPGSSTLTVPHANARVRLQRKSSTSRCDLADVDPSTSPASYAIHCQRRLSRAHDAHLTFYKPSSSPNLLACQ</sequence>
<keyword evidence="2" id="KW-1185">Reference proteome</keyword>
<protein>
    <submittedName>
        <fullName evidence="1">Uncharacterized protein</fullName>
    </submittedName>
</protein>
<accession>A0AAN6SGH6</accession>